<comment type="caution">
    <text evidence="2">The sequence shown here is derived from an EMBL/GenBank/DDBJ whole genome shotgun (WGS) entry which is preliminary data.</text>
</comment>
<keyword evidence="1" id="KW-1133">Transmembrane helix</keyword>
<dbReference type="EMBL" id="MEZX01000002">
    <property type="protein sequence ID" value="OGD64490.1"/>
    <property type="molecule type" value="Genomic_DNA"/>
</dbReference>
<feature type="transmembrane region" description="Helical" evidence="1">
    <location>
        <begin position="12"/>
        <end position="32"/>
    </location>
</feature>
<keyword evidence="1" id="KW-0812">Transmembrane</keyword>
<evidence type="ECO:0008006" key="4">
    <source>
        <dbReference type="Google" id="ProtNLM"/>
    </source>
</evidence>
<dbReference type="STRING" id="1797471.A3A71_00300"/>
<keyword evidence="1" id="KW-0472">Membrane</keyword>
<gene>
    <name evidence="2" type="ORF">A3A71_00300</name>
</gene>
<feature type="transmembrane region" description="Helical" evidence="1">
    <location>
        <begin position="38"/>
        <end position="61"/>
    </location>
</feature>
<evidence type="ECO:0000313" key="3">
    <source>
        <dbReference type="Proteomes" id="UP000177481"/>
    </source>
</evidence>
<evidence type="ECO:0000313" key="2">
    <source>
        <dbReference type="EMBL" id="OGD64490.1"/>
    </source>
</evidence>
<evidence type="ECO:0000256" key="1">
    <source>
        <dbReference type="SAM" id="Phobius"/>
    </source>
</evidence>
<protein>
    <recommendedName>
        <fullName evidence="4">DUF2892 domain-containing protein</fullName>
    </recommendedName>
</protein>
<reference evidence="2 3" key="1">
    <citation type="journal article" date="2016" name="Nat. Commun.">
        <title>Thousands of microbial genomes shed light on interconnected biogeochemical processes in an aquifer system.</title>
        <authorList>
            <person name="Anantharaman K."/>
            <person name="Brown C.T."/>
            <person name="Hug L.A."/>
            <person name="Sharon I."/>
            <person name="Castelle C.J."/>
            <person name="Probst A.J."/>
            <person name="Thomas B.C."/>
            <person name="Singh A."/>
            <person name="Wilkins M.J."/>
            <person name="Karaoz U."/>
            <person name="Brodie E.L."/>
            <person name="Williams K.H."/>
            <person name="Hubbard S.S."/>
            <person name="Banfield J.F."/>
        </authorList>
    </citation>
    <scope>NUCLEOTIDE SEQUENCE [LARGE SCALE GENOMIC DNA]</scope>
</reference>
<dbReference type="AlphaFoldDB" id="A0A1F5EB09"/>
<sequence>MMKFKAWEGTFVNRFSIGMVLGTLVCFVGLLLMNEVVLWIGAGFAVLSGAPLFCLGCGETLSGGQPLPRDK</sequence>
<organism evidence="2 3">
    <name type="scientific">Candidatus Berkelbacteria bacterium RIFCSPLOWO2_01_FULL_50_28</name>
    <dbReference type="NCBI Taxonomy" id="1797471"/>
    <lineage>
        <taxon>Bacteria</taxon>
        <taxon>Candidatus Berkelbacteria</taxon>
    </lineage>
</organism>
<name>A0A1F5EB09_9BACT</name>
<dbReference type="Proteomes" id="UP000177481">
    <property type="component" value="Unassembled WGS sequence"/>
</dbReference>
<accession>A0A1F5EB09</accession>
<proteinExistence type="predicted"/>